<evidence type="ECO:0000259" key="3">
    <source>
        <dbReference type="Pfam" id="PF00881"/>
    </source>
</evidence>
<dbReference type="InterPro" id="IPR029479">
    <property type="entry name" value="Nitroreductase"/>
</dbReference>
<dbReference type="Proteomes" id="UP000095495">
    <property type="component" value="Unassembled WGS sequence"/>
</dbReference>
<name>A0A173V5S2_9FIRM</name>
<dbReference type="CDD" id="cd02062">
    <property type="entry name" value="Nitro_FMN_reductase"/>
    <property type="match status" value="1"/>
</dbReference>
<dbReference type="Gene3D" id="3.40.109.10">
    <property type="entry name" value="NADH Oxidase"/>
    <property type="match status" value="1"/>
</dbReference>
<dbReference type="PANTHER" id="PTHR43673:SF10">
    <property type="entry name" value="NADH DEHYDROGENASE_NAD(P)H NITROREDUCTASE XCC3605-RELATED"/>
    <property type="match status" value="1"/>
</dbReference>
<dbReference type="InterPro" id="IPR000415">
    <property type="entry name" value="Nitroreductase-like"/>
</dbReference>
<feature type="domain" description="Nitroreductase" evidence="3">
    <location>
        <begin position="67"/>
        <end position="150"/>
    </location>
</feature>
<keyword evidence="2" id="KW-0560">Oxidoreductase</keyword>
<dbReference type="EMBL" id="CYXV01000035">
    <property type="protein sequence ID" value="CUN21577.1"/>
    <property type="molecule type" value="Genomic_DNA"/>
</dbReference>
<evidence type="ECO:0000256" key="1">
    <source>
        <dbReference type="ARBA" id="ARBA00007118"/>
    </source>
</evidence>
<proteinExistence type="inferred from homology"/>
<feature type="domain" description="Nitroreductase" evidence="3">
    <location>
        <begin position="7"/>
        <end position="63"/>
    </location>
</feature>
<evidence type="ECO:0000313" key="4">
    <source>
        <dbReference type="EMBL" id="CUN21577.1"/>
    </source>
</evidence>
<comment type="similarity">
    <text evidence="1">Belongs to the nitroreductase family.</text>
</comment>
<evidence type="ECO:0000313" key="5">
    <source>
        <dbReference type="Proteomes" id="UP000095495"/>
    </source>
</evidence>
<protein>
    <submittedName>
        <fullName evidence="4">5,6-dimethylbenzimidazole synthase</fullName>
    </submittedName>
</protein>
<evidence type="ECO:0000256" key="2">
    <source>
        <dbReference type="ARBA" id="ARBA00023002"/>
    </source>
</evidence>
<reference evidence="4 5" key="1">
    <citation type="submission" date="2015-09" db="EMBL/GenBank/DDBJ databases">
        <authorList>
            <consortium name="Pathogen Informatics"/>
        </authorList>
    </citation>
    <scope>NUCLEOTIDE SEQUENCE [LARGE SCALE GENOMIC DNA]</scope>
    <source>
        <strain evidence="4 5">2789STDY5608863</strain>
    </source>
</reference>
<organism evidence="4 5">
    <name type="scientific">Roseburia faecis</name>
    <dbReference type="NCBI Taxonomy" id="301302"/>
    <lineage>
        <taxon>Bacteria</taxon>
        <taxon>Bacillati</taxon>
        <taxon>Bacillota</taxon>
        <taxon>Clostridia</taxon>
        <taxon>Lachnospirales</taxon>
        <taxon>Lachnospiraceae</taxon>
        <taxon>Roseburia</taxon>
    </lineage>
</organism>
<dbReference type="RefSeq" id="WP_070103661.1">
    <property type="nucleotide sequence ID" value="NZ_CYXV01000035.1"/>
</dbReference>
<dbReference type="GO" id="GO:0016491">
    <property type="term" value="F:oxidoreductase activity"/>
    <property type="evidence" value="ECO:0007669"/>
    <property type="project" value="UniProtKB-KW"/>
</dbReference>
<dbReference type="SUPFAM" id="SSF55469">
    <property type="entry name" value="FMN-dependent nitroreductase-like"/>
    <property type="match status" value="1"/>
</dbReference>
<dbReference type="AlphaFoldDB" id="A0A173V5S2"/>
<dbReference type="PANTHER" id="PTHR43673">
    <property type="entry name" value="NAD(P)H NITROREDUCTASE YDGI-RELATED"/>
    <property type="match status" value="1"/>
</dbReference>
<sequence>MNIIDIINNRHSYRGKYKPISVPREDLITIMQAGLNAPSGCNKQTTSLIAVDDKDILQKLHNVINPPVGETAPAIICVLTQRINAYRDKCFAVQDYSAAIENMLLALVELGYQSCWYEGHITDEDKIGYQMAQILNVPDDYELVCFLPIGIPEEENILPKKRPFEERAWFNTFPVDKR</sequence>
<dbReference type="Pfam" id="PF00881">
    <property type="entry name" value="Nitroreductase"/>
    <property type="match status" value="2"/>
</dbReference>
<gene>
    <name evidence="4" type="ORF">ERS852420_03545</name>
</gene>
<accession>A0A173V5S2</accession>